<evidence type="ECO:0000256" key="3">
    <source>
        <dbReference type="ARBA" id="ARBA00023015"/>
    </source>
</evidence>
<evidence type="ECO:0000259" key="6">
    <source>
        <dbReference type="PROSITE" id="PS50045"/>
    </source>
</evidence>
<reference evidence="7 8" key="1">
    <citation type="submission" date="2021-03" db="EMBL/GenBank/DDBJ databases">
        <title>novel species isolated from a fishpond in China.</title>
        <authorList>
            <person name="Lu H."/>
            <person name="Cai Z."/>
        </authorList>
    </citation>
    <scope>NUCLEOTIDE SEQUENCE [LARGE SCALE GENOMIC DNA]</scope>
    <source>
        <strain evidence="7 8">Y57</strain>
    </source>
</reference>
<comment type="caution">
    <text evidence="7">The sequence shown here is derived from an EMBL/GenBank/DDBJ whole genome shotgun (WGS) entry which is preliminary data.</text>
</comment>
<dbReference type="Pfam" id="PF14532">
    <property type="entry name" value="Sigma54_activ_2"/>
    <property type="match status" value="1"/>
</dbReference>
<dbReference type="EMBL" id="JAFKCS010000197">
    <property type="protein sequence ID" value="MBN7822805.1"/>
    <property type="molecule type" value="Genomic_DNA"/>
</dbReference>
<gene>
    <name evidence="7" type="ORF">J0A65_23280</name>
</gene>
<dbReference type="Gene3D" id="3.40.50.300">
    <property type="entry name" value="P-loop containing nucleotide triphosphate hydrolases"/>
    <property type="match status" value="1"/>
</dbReference>
<dbReference type="PANTHER" id="PTHR32071">
    <property type="entry name" value="TRANSCRIPTIONAL REGULATORY PROTEIN"/>
    <property type="match status" value="1"/>
</dbReference>
<dbReference type="Proteomes" id="UP000663992">
    <property type="component" value="Unassembled WGS sequence"/>
</dbReference>
<evidence type="ECO:0000313" key="8">
    <source>
        <dbReference type="Proteomes" id="UP000663992"/>
    </source>
</evidence>
<keyword evidence="2" id="KW-0067">ATP-binding</keyword>
<feature type="domain" description="Sigma-54 factor interaction" evidence="6">
    <location>
        <begin position="138"/>
        <end position="341"/>
    </location>
</feature>
<keyword evidence="3" id="KW-0805">Transcription regulation</keyword>
<proteinExistence type="predicted"/>
<name>A0ABS3D2H6_9ALTE</name>
<keyword evidence="4" id="KW-0804">Transcription</keyword>
<organism evidence="7 8">
    <name type="scientific">Bowmanella yangjiangensis</name>
    <dbReference type="NCBI Taxonomy" id="2811230"/>
    <lineage>
        <taxon>Bacteria</taxon>
        <taxon>Pseudomonadati</taxon>
        <taxon>Pseudomonadota</taxon>
        <taxon>Gammaproteobacteria</taxon>
        <taxon>Alteromonadales</taxon>
        <taxon>Alteromonadaceae</taxon>
        <taxon>Bowmanella</taxon>
    </lineage>
</organism>
<dbReference type="PROSITE" id="PS50045">
    <property type="entry name" value="SIGMA54_INTERACT_4"/>
    <property type="match status" value="1"/>
</dbReference>
<evidence type="ECO:0000256" key="1">
    <source>
        <dbReference type="ARBA" id="ARBA00022741"/>
    </source>
</evidence>
<keyword evidence="1" id="KW-0547">Nucleotide-binding</keyword>
<accession>A0ABS3D2H6</accession>
<feature type="non-terminal residue" evidence="7">
    <location>
        <position position="1"/>
    </location>
</feature>
<dbReference type="Pfam" id="PF02954">
    <property type="entry name" value="HTH_8"/>
    <property type="match status" value="1"/>
</dbReference>
<dbReference type="InterPro" id="IPR002078">
    <property type="entry name" value="Sigma_54_int"/>
</dbReference>
<dbReference type="InterPro" id="IPR058031">
    <property type="entry name" value="AAA_lid_NorR"/>
</dbReference>
<feature type="region of interest" description="Disordered" evidence="5">
    <location>
        <begin position="131"/>
        <end position="168"/>
    </location>
</feature>
<evidence type="ECO:0000256" key="4">
    <source>
        <dbReference type="ARBA" id="ARBA00023163"/>
    </source>
</evidence>
<dbReference type="InterPro" id="IPR027417">
    <property type="entry name" value="P-loop_NTPase"/>
</dbReference>
<dbReference type="Gene3D" id="1.10.8.60">
    <property type="match status" value="1"/>
</dbReference>
<feature type="compositionally biased region" description="Basic and acidic residues" evidence="5">
    <location>
        <begin position="150"/>
        <end position="160"/>
    </location>
</feature>
<dbReference type="InterPro" id="IPR009057">
    <property type="entry name" value="Homeodomain-like_sf"/>
</dbReference>
<keyword evidence="8" id="KW-1185">Reference proteome</keyword>
<protein>
    <submittedName>
        <fullName evidence="7">Sigma-54-dependent Fis family transcriptional regulator</fullName>
    </submittedName>
</protein>
<dbReference type="SUPFAM" id="SSF46689">
    <property type="entry name" value="Homeodomain-like"/>
    <property type="match status" value="1"/>
</dbReference>
<dbReference type="RefSeq" id="WP_206596669.1">
    <property type="nucleotide sequence ID" value="NZ_JAFKCS010000197.1"/>
</dbReference>
<evidence type="ECO:0000313" key="7">
    <source>
        <dbReference type="EMBL" id="MBN7822805.1"/>
    </source>
</evidence>
<dbReference type="Gene3D" id="1.10.10.60">
    <property type="entry name" value="Homeodomain-like"/>
    <property type="match status" value="1"/>
</dbReference>
<dbReference type="InterPro" id="IPR025944">
    <property type="entry name" value="Sigma_54_int_dom_CS"/>
</dbReference>
<dbReference type="PROSITE" id="PS00688">
    <property type="entry name" value="SIGMA54_INTERACT_3"/>
    <property type="match status" value="1"/>
</dbReference>
<evidence type="ECO:0000256" key="5">
    <source>
        <dbReference type="SAM" id="MobiDB-lite"/>
    </source>
</evidence>
<dbReference type="SUPFAM" id="SSF52540">
    <property type="entry name" value="P-loop containing nucleoside triphosphate hydrolases"/>
    <property type="match status" value="1"/>
</dbReference>
<dbReference type="InterPro" id="IPR002197">
    <property type="entry name" value="HTH_Fis"/>
</dbReference>
<dbReference type="Pfam" id="PF25601">
    <property type="entry name" value="AAA_lid_14"/>
    <property type="match status" value="1"/>
</dbReference>
<dbReference type="PANTHER" id="PTHR32071:SF120">
    <property type="entry name" value="TRANSCRIPTIONAL REGULATOR-RELATED"/>
    <property type="match status" value="1"/>
</dbReference>
<sequence>RQGWSMLEAVSGTSRQLLVLEPIGACEALLPLLQDAGWSLRRCTAETLVTATSHVLLLDLHEQPLPSLLAHLRRTGLCCVALTASQAAASSELDELAREWLFAVLSLPVDVPGLLETLQQAQAGARLLRSKSKKPRQFLGNSGQARSLRKQLDEQGRRDGPLLIRGPRGSGKHLLAQLLHERTASAQRRILQVDVTQLPGGLFDQAGHSATLAAAASTTILLEGITTLSSADQQHLLHHLQGHPGLRLLVISGDELEVALQTKHFREDLYRLLSARQLHTPALSEHPGDLLMLAEHFARRHGVAIGRHHRRFSEEAIEAMMAHAWPGNVRELRNRLLRALVLSQGRQILASDLGLEAPQATDDDPVTLEDYILRAERQALNDVLGRYTHNMSQAARTLGVSRPTFYRLLHKHRLR</sequence>
<evidence type="ECO:0000256" key="2">
    <source>
        <dbReference type="ARBA" id="ARBA00022840"/>
    </source>
</evidence>